<dbReference type="GO" id="GO:0006353">
    <property type="term" value="P:DNA-templated transcription termination"/>
    <property type="evidence" value="ECO:0007669"/>
    <property type="project" value="UniProtKB-KW"/>
</dbReference>
<keyword evidence="3" id="KW-0809">Transit peptide</keyword>
<comment type="similarity">
    <text evidence="1">Belongs to the mTERF family.</text>
</comment>
<protein>
    <submittedName>
        <fullName evidence="4">Mitochodrial transcription termination factor-related protein</fullName>
    </submittedName>
</protein>
<keyword evidence="5" id="KW-1185">Reference proteome</keyword>
<dbReference type="AlphaFoldDB" id="A0A103YDR3"/>
<evidence type="ECO:0000256" key="2">
    <source>
        <dbReference type="ARBA" id="ARBA00022472"/>
    </source>
</evidence>
<accession>A0A103YDR3</accession>
<dbReference type="Pfam" id="PF02536">
    <property type="entry name" value="mTERF"/>
    <property type="match status" value="1"/>
</dbReference>
<name>A0A103YDR3_CYNCS</name>
<dbReference type="STRING" id="59895.A0A103YDR3"/>
<reference evidence="4 5" key="1">
    <citation type="journal article" date="2016" name="Sci. Rep.">
        <title>The genome sequence of the outbreeding globe artichoke constructed de novo incorporating a phase-aware low-pass sequencing strategy of F1 progeny.</title>
        <authorList>
            <person name="Scaglione D."/>
            <person name="Reyes-Chin-Wo S."/>
            <person name="Acquadro A."/>
            <person name="Froenicke L."/>
            <person name="Portis E."/>
            <person name="Beitel C."/>
            <person name="Tirone M."/>
            <person name="Mauro R."/>
            <person name="Lo Monaco A."/>
            <person name="Mauromicale G."/>
            <person name="Faccioli P."/>
            <person name="Cattivelli L."/>
            <person name="Rieseberg L."/>
            <person name="Michelmore R."/>
            <person name="Lanteri S."/>
        </authorList>
    </citation>
    <scope>NUCLEOTIDE SEQUENCE [LARGE SCALE GENOMIC DNA]</scope>
    <source>
        <strain evidence="4">2C</strain>
    </source>
</reference>
<organism evidence="4 5">
    <name type="scientific">Cynara cardunculus var. scolymus</name>
    <name type="common">Globe artichoke</name>
    <name type="synonym">Cynara scolymus</name>
    <dbReference type="NCBI Taxonomy" id="59895"/>
    <lineage>
        <taxon>Eukaryota</taxon>
        <taxon>Viridiplantae</taxon>
        <taxon>Streptophyta</taxon>
        <taxon>Embryophyta</taxon>
        <taxon>Tracheophyta</taxon>
        <taxon>Spermatophyta</taxon>
        <taxon>Magnoliopsida</taxon>
        <taxon>eudicotyledons</taxon>
        <taxon>Gunneridae</taxon>
        <taxon>Pentapetalae</taxon>
        <taxon>asterids</taxon>
        <taxon>campanulids</taxon>
        <taxon>Asterales</taxon>
        <taxon>Asteraceae</taxon>
        <taxon>Carduoideae</taxon>
        <taxon>Cardueae</taxon>
        <taxon>Carduinae</taxon>
        <taxon>Cynara</taxon>
    </lineage>
</organism>
<dbReference type="EMBL" id="LEKV01001509">
    <property type="protein sequence ID" value="KVI07225.1"/>
    <property type="molecule type" value="Genomic_DNA"/>
</dbReference>
<dbReference type="InterPro" id="IPR038538">
    <property type="entry name" value="MTERF_sf"/>
</dbReference>
<evidence type="ECO:0000313" key="5">
    <source>
        <dbReference type="Proteomes" id="UP000243975"/>
    </source>
</evidence>
<gene>
    <name evidence="4" type="ORF">Ccrd_014391</name>
</gene>
<keyword evidence="2" id="KW-0806">Transcription termination</keyword>
<evidence type="ECO:0000256" key="1">
    <source>
        <dbReference type="ARBA" id="ARBA00007692"/>
    </source>
</evidence>
<dbReference type="PANTHER" id="PTHR13068:SF168">
    <property type="entry name" value="TRANSCRIPTION REGULATOR MTERF FAMILY"/>
    <property type="match status" value="1"/>
</dbReference>
<dbReference type="PANTHER" id="PTHR13068">
    <property type="entry name" value="CGI-12 PROTEIN-RELATED"/>
    <property type="match status" value="1"/>
</dbReference>
<comment type="caution">
    <text evidence="4">The sequence shown here is derived from an EMBL/GenBank/DDBJ whole genome shotgun (WGS) entry which is preliminary data.</text>
</comment>
<evidence type="ECO:0000313" key="4">
    <source>
        <dbReference type="EMBL" id="KVI07225.1"/>
    </source>
</evidence>
<dbReference type="GO" id="GO:0003676">
    <property type="term" value="F:nucleic acid binding"/>
    <property type="evidence" value="ECO:0007669"/>
    <property type="project" value="InterPro"/>
</dbReference>
<dbReference type="Gramene" id="KVI07225">
    <property type="protein sequence ID" value="KVI07225"/>
    <property type="gene ID" value="Ccrd_014391"/>
</dbReference>
<keyword evidence="2" id="KW-0804">Transcription</keyword>
<dbReference type="OrthoDB" id="637682at2759"/>
<proteinExistence type="inferred from homology"/>
<dbReference type="InterPro" id="IPR003690">
    <property type="entry name" value="MTERF"/>
</dbReference>
<keyword evidence="2" id="KW-0805">Transcription regulation</keyword>
<evidence type="ECO:0000256" key="3">
    <source>
        <dbReference type="ARBA" id="ARBA00022946"/>
    </source>
</evidence>
<dbReference type="Proteomes" id="UP000243975">
    <property type="component" value="Unassembled WGS sequence"/>
</dbReference>
<dbReference type="Gene3D" id="1.25.70.10">
    <property type="entry name" value="Transcription termination factor 3, mitochondrial"/>
    <property type="match status" value="1"/>
</dbReference>
<sequence>MIPSSDSIACFSSPDSSDLMVFATPQYPPLMELLPIGNPICWWIILSIPSDSPKTPSPSPPNLRHQPSCLNKSEANIHNKLKFYMKDLGYTSSYLAICTSFFTLSLDKRVIPRNMMLKILKEKRLVNNDKPSLITIACFTEFKFLEFLRGFEDQIPSFREIYLDNVRRVS</sequence>